<dbReference type="EMBL" id="ADVR01000004">
    <property type="protein sequence ID" value="EFO81879.1"/>
    <property type="molecule type" value="Genomic_DNA"/>
</dbReference>
<dbReference type="CDD" id="cd00060">
    <property type="entry name" value="FHA"/>
    <property type="match status" value="1"/>
</dbReference>
<evidence type="ECO:0000313" key="2">
    <source>
        <dbReference type="Proteomes" id="UP000054010"/>
    </source>
</evidence>
<reference evidence="1 2" key="1">
    <citation type="journal article" date="2011" name="J. Bacteriol.">
        <title>Draft genome sequence of the anoxygenic filamentous phototrophic bacterium Oscillochloris trichoides subsp. DG-6.</title>
        <authorList>
            <person name="Kuznetsov B.B."/>
            <person name="Ivanovsky R.N."/>
            <person name="Keppen O.I."/>
            <person name="Sukhacheva M.V."/>
            <person name="Bumazhkin B.K."/>
            <person name="Patutina E.O."/>
            <person name="Beletsky A.V."/>
            <person name="Mardanov A.V."/>
            <person name="Baslerov R.V."/>
            <person name="Panteleeva A.N."/>
            <person name="Kolganova T.V."/>
            <person name="Ravin N.V."/>
            <person name="Skryabin K.G."/>
        </authorList>
    </citation>
    <scope>NUCLEOTIDE SEQUENCE [LARGE SCALE GENOMIC DNA]</scope>
    <source>
        <strain evidence="1 2">DG-6</strain>
    </source>
</reference>
<dbReference type="Proteomes" id="UP000054010">
    <property type="component" value="Unassembled WGS sequence"/>
</dbReference>
<dbReference type="InterPro" id="IPR008984">
    <property type="entry name" value="SMAD_FHA_dom_sf"/>
</dbReference>
<organism evidence="1 2">
    <name type="scientific">Oscillochloris trichoides DG-6</name>
    <dbReference type="NCBI Taxonomy" id="765420"/>
    <lineage>
        <taxon>Bacteria</taxon>
        <taxon>Bacillati</taxon>
        <taxon>Chloroflexota</taxon>
        <taxon>Chloroflexia</taxon>
        <taxon>Chloroflexales</taxon>
        <taxon>Chloroflexineae</taxon>
        <taxon>Oscillochloridaceae</taxon>
        <taxon>Oscillochloris</taxon>
    </lineage>
</organism>
<dbReference type="OrthoDB" id="150104at2"/>
<dbReference type="SUPFAM" id="SSF49879">
    <property type="entry name" value="SMAD/FHA domain"/>
    <property type="match status" value="1"/>
</dbReference>
<name>E1IAC5_9CHLR</name>
<dbReference type="AlphaFoldDB" id="E1IAC5"/>
<keyword evidence="2" id="KW-1185">Reference proteome</keyword>
<dbReference type="HOGENOM" id="CLU_1293266_0_0_0"/>
<gene>
    <name evidence="1" type="ORF">OSCT_0276</name>
</gene>
<proteinExistence type="predicted"/>
<comment type="caution">
    <text evidence="1">The sequence shown here is derived from an EMBL/GenBank/DDBJ whole genome shotgun (WGS) entry which is preliminary data.</text>
</comment>
<evidence type="ECO:0008006" key="3">
    <source>
        <dbReference type="Google" id="ProtNLM"/>
    </source>
</evidence>
<protein>
    <recommendedName>
        <fullName evidence="3">FHA domain-containing protein</fullName>
    </recommendedName>
</protein>
<dbReference type="Gene3D" id="2.60.200.20">
    <property type="match status" value="1"/>
</dbReference>
<sequence length="213" mass="23045">MPPTNITITLHWQSQHGTRAANIVCEDSPPQTLIPILRAGCGLPSADPQGATIPYLLRVGNPSGPHLQNERPLSQQGISDGSHLWIGALRASPSSPRHCGVVLGEGGALLLPPMGVALTRRWLLDALALFHPDAYAHEMRLFDAGRSDYRFVSKQPHCRISMIAGVWQIHTERDDVATLHNNVPLIPQQPRPLSDGDTLQLGDAGPQVGVMLL</sequence>
<dbReference type="STRING" id="765420.OSCT_0276"/>
<evidence type="ECO:0000313" key="1">
    <source>
        <dbReference type="EMBL" id="EFO81879.1"/>
    </source>
</evidence>
<accession>E1IAC5</accession>